<dbReference type="EMBL" id="BSFQ01000002">
    <property type="protein sequence ID" value="GLL09687.1"/>
    <property type="molecule type" value="Genomic_DNA"/>
</dbReference>
<dbReference type="InterPro" id="IPR034660">
    <property type="entry name" value="DinB/YfiT-like"/>
</dbReference>
<dbReference type="RefSeq" id="WP_231498024.1">
    <property type="nucleotide sequence ID" value="NZ_BSFQ01000002.1"/>
</dbReference>
<organism evidence="2 3">
    <name type="scientific">Pseudonocardia halophobica</name>
    <dbReference type="NCBI Taxonomy" id="29401"/>
    <lineage>
        <taxon>Bacteria</taxon>
        <taxon>Bacillati</taxon>
        <taxon>Actinomycetota</taxon>
        <taxon>Actinomycetes</taxon>
        <taxon>Pseudonocardiales</taxon>
        <taxon>Pseudonocardiaceae</taxon>
        <taxon>Pseudonocardia</taxon>
    </lineage>
</organism>
<dbReference type="InterPro" id="IPR017517">
    <property type="entry name" value="Maleyloyr_isom"/>
</dbReference>
<dbReference type="SUPFAM" id="SSF109854">
    <property type="entry name" value="DinB/YfiT-like putative metalloenzymes"/>
    <property type="match status" value="1"/>
</dbReference>
<feature type="domain" description="Mycothiol-dependent maleylpyruvate isomerase metal-binding" evidence="1">
    <location>
        <begin position="22"/>
        <end position="112"/>
    </location>
</feature>
<name>A0A9W6NUU1_9PSEU</name>
<dbReference type="InterPro" id="IPR024344">
    <property type="entry name" value="MDMPI_metal-binding"/>
</dbReference>
<dbReference type="Gene3D" id="1.20.120.450">
    <property type="entry name" value="dinb family like domain"/>
    <property type="match status" value="1"/>
</dbReference>
<comment type="caution">
    <text evidence="2">The sequence shown here is derived from an EMBL/GenBank/DDBJ whole genome shotgun (WGS) entry which is preliminary data.</text>
</comment>
<evidence type="ECO:0000313" key="2">
    <source>
        <dbReference type="EMBL" id="GLL09687.1"/>
    </source>
</evidence>
<proteinExistence type="predicted"/>
<keyword evidence="3" id="KW-1185">Reference proteome</keyword>
<evidence type="ECO:0000313" key="3">
    <source>
        <dbReference type="Proteomes" id="UP001143463"/>
    </source>
</evidence>
<gene>
    <name evidence="2" type="ORF">GCM10017577_08270</name>
</gene>
<reference evidence="2" key="2">
    <citation type="submission" date="2023-01" db="EMBL/GenBank/DDBJ databases">
        <authorList>
            <person name="Sun Q."/>
            <person name="Evtushenko L."/>
        </authorList>
    </citation>
    <scope>NUCLEOTIDE SEQUENCE</scope>
    <source>
        <strain evidence="2">VKM Ac-1069</strain>
    </source>
</reference>
<dbReference type="Pfam" id="PF11716">
    <property type="entry name" value="MDMPI_N"/>
    <property type="match status" value="1"/>
</dbReference>
<dbReference type="AlphaFoldDB" id="A0A9W6NUU1"/>
<accession>A0A9W6NUU1</accession>
<dbReference type="GO" id="GO:0046872">
    <property type="term" value="F:metal ion binding"/>
    <property type="evidence" value="ECO:0007669"/>
    <property type="project" value="InterPro"/>
</dbReference>
<dbReference type="Proteomes" id="UP001143463">
    <property type="component" value="Unassembled WGS sequence"/>
</dbReference>
<sequence length="227" mass="24517">MTDQPRRPAVMDPDQVWQVIDAQRRCLADLLEGLSDEQWRQPSLCTGWTVRDVAAHLTQQQLGLRDLLATLARWRGSLDRTIQEAARRRAAAVPTGQIVAEIRATVGSRRHTLGVTRLETLIDILVHSQDIAIPLGCRHDMPPTAAAVAATRVLSMRWPPPAPATRAVTGFRLTATDTPWSAGQGPQVHGPMAALLLVCTGRHAALPQLAGPGAADLTARLTAPART</sequence>
<evidence type="ECO:0000259" key="1">
    <source>
        <dbReference type="Pfam" id="PF11716"/>
    </source>
</evidence>
<protein>
    <recommendedName>
        <fullName evidence="1">Mycothiol-dependent maleylpyruvate isomerase metal-binding domain-containing protein</fullName>
    </recommendedName>
</protein>
<reference evidence="2" key="1">
    <citation type="journal article" date="2014" name="Int. J. Syst. Evol. Microbiol.">
        <title>Complete genome sequence of Corynebacterium casei LMG S-19264T (=DSM 44701T), isolated from a smear-ripened cheese.</title>
        <authorList>
            <consortium name="US DOE Joint Genome Institute (JGI-PGF)"/>
            <person name="Walter F."/>
            <person name="Albersmeier A."/>
            <person name="Kalinowski J."/>
            <person name="Ruckert C."/>
        </authorList>
    </citation>
    <scope>NUCLEOTIDE SEQUENCE</scope>
    <source>
        <strain evidence="2">VKM Ac-1069</strain>
    </source>
</reference>
<dbReference type="NCBIfam" id="TIGR03083">
    <property type="entry name" value="maleylpyruvate isomerase family mycothiol-dependent enzyme"/>
    <property type="match status" value="1"/>
</dbReference>